<dbReference type="Gene3D" id="3.40.50.1000">
    <property type="entry name" value="HAD superfamily/HAD-like"/>
    <property type="match status" value="1"/>
</dbReference>
<dbReference type="PRINTS" id="PR00413">
    <property type="entry name" value="HADHALOGNASE"/>
</dbReference>
<dbReference type="AlphaFoldDB" id="A0A1J7CCR2"/>
<dbReference type="Proteomes" id="UP000243342">
    <property type="component" value="Unassembled WGS sequence"/>
</dbReference>
<protein>
    <recommendedName>
        <fullName evidence="3">Hydrolase</fullName>
    </recommendedName>
</protein>
<dbReference type="InterPro" id="IPR023214">
    <property type="entry name" value="HAD_sf"/>
</dbReference>
<dbReference type="SFLD" id="SFLDG01129">
    <property type="entry name" value="C1.5:_HAD__Beta-PGM__Phosphata"/>
    <property type="match status" value="1"/>
</dbReference>
<dbReference type="InterPro" id="IPR036412">
    <property type="entry name" value="HAD-like_sf"/>
</dbReference>
<evidence type="ECO:0000313" key="1">
    <source>
        <dbReference type="EMBL" id="OIV39328.1"/>
    </source>
</evidence>
<accession>A0A1J7CCR2</accession>
<comment type="caution">
    <text evidence="1">The sequence shown here is derived from an EMBL/GenBank/DDBJ whole genome shotgun (WGS) entry which is preliminary data.</text>
</comment>
<dbReference type="PANTHER" id="PTHR46191:SF2">
    <property type="entry name" value="HALOACID DEHALOGENASE-LIKE HYDROLASE DOMAIN-CONTAINING PROTEIN 3"/>
    <property type="match status" value="1"/>
</dbReference>
<name>A0A1J7CCR2_9ACTN</name>
<gene>
    <name evidence="1" type="ORF">BIV57_00315</name>
</gene>
<dbReference type="EMBL" id="MLCF01000002">
    <property type="protein sequence ID" value="OIV39328.1"/>
    <property type="molecule type" value="Genomic_DNA"/>
</dbReference>
<dbReference type="RefSeq" id="WP_071654528.1">
    <property type="nucleotide sequence ID" value="NZ_MLCF01000002.1"/>
</dbReference>
<evidence type="ECO:0008006" key="3">
    <source>
        <dbReference type="Google" id="ProtNLM"/>
    </source>
</evidence>
<dbReference type="InterPro" id="IPR051828">
    <property type="entry name" value="HAD-like_hydrolase_domain"/>
</dbReference>
<dbReference type="SFLD" id="SFLDS00003">
    <property type="entry name" value="Haloacid_Dehalogenase"/>
    <property type="match status" value="1"/>
</dbReference>
<keyword evidence="2" id="KW-1185">Reference proteome</keyword>
<organism evidence="1 2">
    <name type="scientific">Mangrovactinospora gilvigrisea</name>
    <dbReference type="NCBI Taxonomy" id="1428644"/>
    <lineage>
        <taxon>Bacteria</taxon>
        <taxon>Bacillati</taxon>
        <taxon>Actinomycetota</taxon>
        <taxon>Actinomycetes</taxon>
        <taxon>Kitasatosporales</taxon>
        <taxon>Streptomycetaceae</taxon>
        <taxon>Mangrovactinospora</taxon>
    </lineage>
</organism>
<dbReference type="PANTHER" id="PTHR46191">
    <property type="match status" value="1"/>
</dbReference>
<proteinExistence type="predicted"/>
<dbReference type="Pfam" id="PF00702">
    <property type="entry name" value="Hydrolase"/>
    <property type="match status" value="1"/>
</dbReference>
<dbReference type="Gene3D" id="1.10.150.720">
    <property type="entry name" value="Haloacid dehalogenase-like hydrolase"/>
    <property type="match status" value="1"/>
</dbReference>
<sequence>MTGNQVLLWDFDGTLGQRPGRWSGTVLEVLDAEYPGHGYQRAQIAAVLSSGFPWHTPDTAHPHLADSRAWWHHLTGVLSEALLRLGLSPSHAQSAARLVPVRYTDPARWEVFADTVPALAELTRQGWRHAVLSNHVPELPRILQGLGLDLHVDAVVNSAVTGYEKPHPEAFRLALAATGHPDRVWMIGDNPAADVAGAHAVGLNAILVRTPNPGVPHYAPDLATLPALIAATETEEPSRPEH</sequence>
<evidence type="ECO:0000313" key="2">
    <source>
        <dbReference type="Proteomes" id="UP000243342"/>
    </source>
</evidence>
<dbReference type="SUPFAM" id="SSF56784">
    <property type="entry name" value="HAD-like"/>
    <property type="match status" value="1"/>
</dbReference>
<dbReference type="STRING" id="1428644.BIV57_00315"/>
<dbReference type="NCBIfam" id="TIGR01549">
    <property type="entry name" value="HAD-SF-IA-v1"/>
    <property type="match status" value="1"/>
</dbReference>
<reference evidence="1 2" key="1">
    <citation type="submission" date="2016-10" db="EMBL/GenBank/DDBJ databases">
        <title>Genome sequence of Streptomyces gilvigriseus MUSC 26.</title>
        <authorList>
            <person name="Lee L.-H."/>
            <person name="Ser H.-L."/>
        </authorList>
    </citation>
    <scope>NUCLEOTIDE SEQUENCE [LARGE SCALE GENOMIC DNA]</scope>
    <source>
        <strain evidence="1 2">MUSC 26</strain>
    </source>
</reference>
<dbReference type="InterPro" id="IPR044924">
    <property type="entry name" value="HAD-SF_hydro_IA_REG-2-like_cap"/>
</dbReference>
<dbReference type="InterPro" id="IPR006439">
    <property type="entry name" value="HAD-SF_hydro_IA"/>
</dbReference>